<accession>A0A0K0F1W3</accession>
<evidence type="ECO:0000313" key="4">
    <source>
        <dbReference type="WBParaSite" id="SVE_0278900.1"/>
    </source>
</evidence>
<evidence type="ECO:0000259" key="1">
    <source>
        <dbReference type="Pfam" id="PF08389"/>
    </source>
</evidence>
<proteinExistence type="predicted"/>
<evidence type="ECO:0000259" key="2">
    <source>
        <dbReference type="Pfam" id="PF19273"/>
    </source>
</evidence>
<dbReference type="PANTHER" id="PTHR11223:SF3">
    <property type="entry name" value="EXPORTIN-5"/>
    <property type="match status" value="1"/>
</dbReference>
<dbReference type="PANTHER" id="PTHR11223">
    <property type="entry name" value="EXPORTIN 1/5"/>
    <property type="match status" value="1"/>
</dbReference>
<dbReference type="Pfam" id="PF08389">
    <property type="entry name" value="Xpo1"/>
    <property type="match status" value="1"/>
</dbReference>
<dbReference type="GO" id="GO:0005737">
    <property type="term" value="C:cytoplasm"/>
    <property type="evidence" value="ECO:0007669"/>
    <property type="project" value="TreeGrafter"/>
</dbReference>
<dbReference type="GO" id="GO:0006405">
    <property type="term" value="P:RNA export from nucleus"/>
    <property type="evidence" value="ECO:0007669"/>
    <property type="project" value="TreeGrafter"/>
</dbReference>
<evidence type="ECO:0000313" key="3">
    <source>
        <dbReference type="Proteomes" id="UP000035680"/>
    </source>
</evidence>
<dbReference type="GO" id="GO:0005049">
    <property type="term" value="F:nuclear export signal receptor activity"/>
    <property type="evidence" value="ECO:0007669"/>
    <property type="project" value="InterPro"/>
</dbReference>
<keyword evidence="3" id="KW-1185">Reference proteome</keyword>
<dbReference type="InterPro" id="IPR013598">
    <property type="entry name" value="Exportin-1/Importin-b-like"/>
</dbReference>
<dbReference type="InterPro" id="IPR045065">
    <property type="entry name" value="XPO1/5"/>
</dbReference>
<dbReference type="InterPro" id="IPR016024">
    <property type="entry name" value="ARM-type_fold"/>
</dbReference>
<reference evidence="3" key="1">
    <citation type="submission" date="2014-07" db="EMBL/GenBank/DDBJ databases">
        <authorList>
            <person name="Martin A.A"/>
            <person name="De Silva N."/>
        </authorList>
    </citation>
    <scope>NUCLEOTIDE SEQUENCE</scope>
</reference>
<dbReference type="SUPFAM" id="SSF48371">
    <property type="entry name" value="ARM repeat"/>
    <property type="match status" value="1"/>
</dbReference>
<protein>
    <submittedName>
        <fullName evidence="4">Exportin-5 (inferred by orthology to a human protein)</fullName>
    </submittedName>
</protein>
<organism evidence="3 4">
    <name type="scientific">Strongyloides venezuelensis</name>
    <name type="common">Threadworm</name>
    <dbReference type="NCBI Taxonomy" id="75913"/>
    <lineage>
        <taxon>Eukaryota</taxon>
        <taxon>Metazoa</taxon>
        <taxon>Ecdysozoa</taxon>
        <taxon>Nematoda</taxon>
        <taxon>Chromadorea</taxon>
        <taxon>Rhabditida</taxon>
        <taxon>Tylenchina</taxon>
        <taxon>Panagrolaimomorpha</taxon>
        <taxon>Strongyloidoidea</taxon>
        <taxon>Strongyloididae</taxon>
        <taxon>Strongyloides</taxon>
    </lineage>
</organism>
<feature type="domain" description="Exportin-5 C-terminal" evidence="2">
    <location>
        <begin position="307"/>
        <end position="1088"/>
    </location>
</feature>
<feature type="domain" description="Exportin-1/Importin-beta-like" evidence="1">
    <location>
        <begin position="106"/>
        <end position="260"/>
    </location>
</feature>
<sequence>MSGQINEIIAAVKAIHDVSTPNDKRIEYTKAIETLKDSDPYTLIPLAFQLINIEDSVVQHVGWNILDHLIRYTWVRMPPELLIRMRDGVLEHMLQRQFTLDNQNSTVKTALVRSLVLMIEQEWPQNWPDLIDNLKNIICGENATPSQCYMIFLVLKRLVEDVVTLSTIENVTRRKDLYSSLVLSVGDIISMTLFRIHKCISTNLNENVLLVKSALELISEIMEWVPIKSVNEKLSETIEACCLLLSCSSANVHEEAAKCLYRLVCKKRTKTDETSIVHELLKKTPVQAILTTANEAAIVGAASPEYYKFLKVLTDLLCELGLRITEIWKTLDSNDLDTFPTYLTALFALFNHPSLIIRSDISAVIVGIVLNPDIAKLPQFTQLMEINLTNFVKYMEKIGSISKNDNDITSHYNRMDYDNEIDFTRDFVQLRARCCRIVQTTIVDYKDKYFNIMADWLQSRCLTVPQDITPTEWESFQKYIKTVVNSAYDKKIVDATTEESLTYIFDSVFRQLCTINDLKLANEIMSICSPLFNILRSHPDRIVPILNQCKHFLLLENNDLYEVKVIKRHVMIVMLRLVTMLSNTIQPYADNVYQVCCEAFSHVTIMQRGSLVQVLSALSNLCPNPNVKSEFLYNALKMNIEYIESDDFQKILQSPANFFEYVGFNLESVKDDDINSSVVIKNRITLKSNLFTIEGALQQVTVPENDVNPLYGILLPLIPKLFRFGNILNEMYDSKYASLIHPSYGEELLQISRDERRVLLTQITETDFTNQNPKDTYGPLEHAQLFISDLHDCVQSILGSCGSRLYNSFYETPNCSEMLGSLVSNISNTPYNRLRFWVKRTWTPLLSKCPLSKLRVIGPMLFGVVEHLTKVLDKLWRDIENFDTSDDQSEDEVLMEHITCTLTRETVSMYRLLFMSEAIAPNGKSGDESKKLTKELLDEKGLIILKEQQFLNNFIPNLMRILTCKDTQSAIRSLSICRIVVDTIKDISTEQIAKYLLTQALLAVQIHGSDEVAIGPILLYIYTIYSTFRPKFPNLYNVLAEVPECTEENLSSFDARVMNIVRTNEQVVEKTKRDIVRKILKPIIATNIGQQHKRPAHLKQLPKIPVNIRGEIEKCAPDLNHSIFELWI</sequence>
<dbReference type="GO" id="GO:0042565">
    <property type="term" value="C:RNA nuclear export complex"/>
    <property type="evidence" value="ECO:0007669"/>
    <property type="project" value="TreeGrafter"/>
</dbReference>
<name>A0A0K0F1W3_STRVS</name>
<dbReference type="Gene3D" id="1.25.10.10">
    <property type="entry name" value="Leucine-rich Repeat Variant"/>
    <property type="match status" value="1"/>
</dbReference>
<dbReference type="Proteomes" id="UP000035680">
    <property type="component" value="Unassembled WGS sequence"/>
</dbReference>
<dbReference type="STRING" id="75913.A0A0K0F1W3"/>
<dbReference type="GO" id="GO:0003723">
    <property type="term" value="F:RNA binding"/>
    <property type="evidence" value="ECO:0007669"/>
    <property type="project" value="TreeGrafter"/>
</dbReference>
<dbReference type="AlphaFoldDB" id="A0A0K0F1W3"/>
<dbReference type="InterPro" id="IPR045478">
    <property type="entry name" value="Exportin-5_C"/>
</dbReference>
<dbReference type="GO" id="GO:0006611">
    <property type="term" value="P:protein export from nucleus"/>
    <property type="evidence" value="ECO:0007669"/>
    <property type="project" value="InterPro"/>
</dbReference>
<reference evidence="4" key="2">
    <citation type="submission" date="2015-08" db="UniProtKB">
        <authorList>
            <consortium name="WormBaseParasite"/>
        </authorList>
    </citation>
    <scope>IDENTIFICATION</scope>
</reference>
<dbReference type="GO" id="GO:0005634">
    <property type="term" value="C:nucleus"/>
    <property type="evidence" value="ECO:0007669"/>
    <property type="project" value="TreeGrafter"/>
</dbReference>
<dbReference type="WBParaSite" id="SVE_0278900.1">
    <property type="protein sequence ID" value="SVE_0278900.1"/>
    <property type="gene ID" value="SVE_0278900"/>
</dbReference>
<dbReference type="InterPro" id="IPR011989">
    <property type="entry name" value="ARM-like"/>
</dbReference>
<dbReference type="Pfam" id="PF19273">
    <property type="entry name" value="Exportin-5"/>
    <property type="match status" value="1"/>
</dbReference>